<evidence type="ECO:0000256" key="1">
    <source>
        <dbReference type="SAM" id="MobiDB-lite"/>
    </source>
</evidence>
<gene>
    <name evidence="3" type="ORF">JOF48_001462</name>
</gene>
<organism evidence="3 4">
    <name type="scientific">Arthrobacter stackebrandtii</name>
    <dbReference type="NCBI Taxonomy" id="272161"/>
    <lineage>
        <taxon>Bacteria</taxon>
        <taxon>Bacillati</taxon>
        <taxon>Actinomycetota</taxon>
        <taxon>Actinomycetes</taxon>
        <taxon>Micrococcales</taxon>
        <taxon>Micrococcaceae</taxon>
        <taxon>Arthrobacter</taxon>
    </lineage>
</organism>
<keyword evidence="4" id="KW-1185">Reference proteome</keyword>
<sequence>MRRMSPRSGSARRVRGEGSCHQAAAGAGPGLTNGARAFALRPRMTGCRNTRRARRCRCGWFPGAFLSCRSRWLPVQTPASRKESADATCPAARRHLPRRPAVLQPCRRAAVGLWGVGGLGFGLGREVLEGVPGPSSPGWNRTVGGAGPRGRLPYTGPGAGFSWLPACPGGWFLLAACLACTVVASGLVLWLLGRVPGAVARTHFFCRRSWSGCDAGGPGCWICCTTGPAGTWWRGCRGLVAATDGPGSGCWVWWCAPGPRVFCGAGCGVSGGGCVVWWGGVGHGCGGFGGGFWVLVGCGMGITVGCLLVVFPGFLGGLVGWWGVLFGWWGWWWMCVWVERGVLFFELPRLVRRSTDPLS</sequence>
<feature type="transmembrane region" description="Helical" evidence="2">
    <location>
        <begin position="292"/>
        <end position="315"/>
    </location>
</feature>
<evidence type="ECO:0000313" key="3">
    <source>
        <dbReference type="EMBL" id="MBP2412663.1"/>
    </source>
</evidence>
<evidence type="ECO:0000313" key="4">
    <source>
        <dbReference type="Proteomes" id="UP000711614"/>
    </source>
</evidence>
<proteinExistence type="predicted"/>
<protein>
    <submittedName>
        <fullName evidence="3">Uncharacterized protein</fullName>
    </submittedName>
</protein>
<feature type="region of interest" description="Disordered" evidence="1">
    <location>
        <begin position="1"/>
        <end position="34"/>
    </location>
</feature>
<comment type="caution">
    <text evidence="3">The sequence shown here is derived from an EMBL/GenBank/DDBJ whole genome shotgun (WGS) entry which is preliminary data.</text>
</comment>
<dbReference type="EMBL" id="JAGIOI010000001">
    <property type="protein sequence ID" value="MBP2412663.1"/>
    <property type="molecule type" value="Genomic_DNA"/>
</dbReference>
<dbReference type="Proteomes" id="UP000711614">
    <property type="component" value="Unassembled WGS sequence"/>
</dbReference>
<evidence type="ECO:0000256" key="2">
    <source>
        <dbReference type="SAM" id="Phobius"/>
    </source>
</evidence>
<keyword evidence="2" id="KW-0472">Membrane</keyword>
<reference evidence="3 4" key="1">
    <citation type="submission" date="2021-03" db="EMBL/GenBank/DDBJ databases">
        <title>Sequencing the genomes of 1000 actinobacteria strains.</title>
        <authorList>
            <person name="Klenk H.-P."/>
        </authorList>
    </citation>
    <scope>NUCLEOTIDE SEQUENCE [LARGE SCALE GENOMIC DNA]</scope>
    <source>
        <strain evidence="3 4">DSM 16005</strain>
    </source>
</reference>
<feature type="transmembrane region" description="Helical" evidence="2">
    <location>
        <begin position="321"/>
        <end position="345"/>
    </location>
</feature>
<feature type="transmembrane region" description="Helical" evidence="2">
    <location>
        <begin position="171"/>
        <end position="192"/>
    </location>
</feature>
<name>A0ABS4YXE3_9MICC</name>
<feature type="compositionally biased region" description="Basic residues" evidence="1">
    <location>
        <begin position="1"/>
        <end position="13"/>
    </location>
</feature>
<keyword evidence="2" id="KW-0812">Transmembrane</keyword>
<accession>A0ABS4YXE3</accession>
<keyword evidence="2" id="KW-1133">Transmembrane helix</keyword>